<accession>A0A060C3M9</accession>
<reference evidence="2" key="1">
    <citation type="journal article" date="2013" name="Environ. Microbiol.">
        <title>Seasonally variable intestinal metagenomes of the red palm weevil (Rhynchophorus ferrugineus).</title>
        <authorList>
            <person name="Jia S."/>
            <person name="Zhang X."/>
            <person name="Zhang G."/>
            <person name="Yin A."/>
            <person name="Zhang S."/>
            <person name="Li F."/>
            <person name="Wang L."/>
            <person name="Zhao D."/>
            <person name="Yun Q."/>
            <person name="Tala"/>
            <person name="Wang J."/>
            <person name="Sun G."/>
            <person name="Baabdullah M."/>
            <person name="Yu X."/>
            <person name="Hu S."/>
            <person name="Al-Mssallem I.S."/>
            <person name="Yu J."/>
        </authorList>
    </citation>
    <scope>NUCLEOTIDE SEQUENCE</scope>
</reference>
<protein>
    <submittedName>
        <fullName evidence="2">CAZy families GT2|CE4|GH18 protein</fullName>
    </submittedName>
</protein>
<name>A0A060C3M9_9BACT</name>
<dbReference type="InterPro" id="IPR001223">
    <property type="entry name" value="Glyco_hydro18_cat"/>
</dbReference>
<dbReference type="PROSITE" id="PS51910">
    <property type="entry name" value="GH18_2"/>
    <property type="match status" value="1"/>
</dbReference>
<dbReference type="InterPro" id="IPR017853">
    <property type="entry name" value="GH"/>
</dbReference>
<dbReference type="SUPFAM" id="SSF51445">
    <property type="entry name" value="(Trans)glycosidases"/>
    <property type="match status" value="1"/>
</dbReference>
<sequence length="91" mass="10238">MPMFTNNVNKEFRSDIISTILHSPDKRKTIIHDMLDLCLKNKFVGVNIDLEEVDEASSGDLVQFVQEMADAFHREGLIVSQDIPAFSKATA</sequence>
<dbReference type="AlphaFoldDB" id="A0A060C3M9"/>
<dbReference type="PANTHER" id="PTHR46066:SF2">
    <property type="entry name" value="CHITINASE DOMAIN-CONTAINING PROTEIN 1"/>
    <property type="match status" value="1"/>
</dbReference>
<dbReference type="EMBL" id="KF120367">
    <property type="protein sequence ID" value="AIA87640.1"/>
    <property type="molecule type" value="Genomic_DNA"/>
</dbReference>
<proteinExistence type="predicted"/>
<evidence type="ECO:0000259" key="1">
    <source>
        <dbReference type="PROSITE" id="PS51910"/>
    </source>
</evidence>
<dbReference type="GO" id="GO:0005975">
    <property type="term" value="P:carbohydrate metabolic process"/>
    <property type="evidence" value="ECO:0007669"/>
    <property type="project" value="InterPro"/>
</dbReference>
<dbReference type="PANTHER" id="PTHR46066">
    <property type="entry name" value="CHITINASE DOMAIN-CONTAINING PROTEIN 1 FAMILY MEMBER"/>
    <property type="match status" value="1"/>
</dbReference>
<dbReference type="Gene3D" id="3.20.20.80">
    <property type="entry name" value="Glycosidases"/>
    <property type="match status" value="1"/>
</dbReference>
<feature type="domain" description="GH18" evidence="1">
    <location>
        <begin position="1"/>
        <end position="91"/>
    </location>
</feature>
<organism evidence="2">
    <name type="scientific">uncultured Prevotella sp</name>
    <dbReference type="NCBI Taxonomy" id="159272"/>
    <lineage>
        <taxon>Bacteria</taxon>
        <taxon>Pseudomonadati</taxon>
        <taxon>Bacteroidota</taxon>
        <taxon>Bacteroidia</taxon>
        <taxon>Bacteroidales</taxon>
        <taxon>Prevotellaceae</taxon>
        <taxon>Prevotella</taxon>
        <taxon>environmental samples</taxon>
    </lineage>
</organism>
<evidence type="ECO:0000313" key="2">
    <source>
        <dbReference type="EMBL" id="AIA87640.1"/>
    </source>
</evidence>